<evidence type="ECO:0000313" key="3">
    <source>
        <dbReference type="Proteomes" id="UP000681075"/>
    </source>
</evidence>
<comment type="caution">
    <text evidence="2">The sequence shown here is derived from an EMBL/GenBank/DDBJ whole genome shotgun (WGS) entry which is preliminary data.</text>
</comment>
<dbReference type="Pfam" id="PF21168">
    <property type="entry name" value="FkbO_Hyg5-like_N"/>
    <property type="match status" value="1"/>
</dbReference>
<dbReference type="RefSeq" id="WP_420241156.1">
    <property type="nucleotide sequence ID" value="NZ_BOPV01000001.1"/>
</dbReference>
<feature type="domain" description="Chorismatase FkbO/Hyg5-like N-terminal" evidence="1">
    <location>
        <begin position="52"/>
        <end position="172"/>
    </location>
</feature>
<dbReference type="SUPFAM" id="SSF55298">
    <property type="entry name" value="YjgF-like"/>
    <property type="match status" value="1"/>
</dbReference>
<proteinExistence type="predicted"/>
<dbReference type="EMBL" id="BOPV01000001">
    <property type="protein sequence ID" value="GIL38190.1"/>
    <property type="molecule type" value="Genomic_DNA"/>
</dbReference>
<dbReference type="Proteomes" id="UP000681075">
    <property type="component" value="Unassembled WGS sequence"/>
</dbReference>
<gene>
    <name evidence="2" type="primary">rapK</name>
    <name evidence="2" type="ORF">TMPK1_04270</name>
</gene>
<dbReference type="InterPro" id="IPR035959">
    <property type="entry name" value="RutC-like_sf"/>
</dbReference>
<protein>
    <submittedName>
        <fullName evidence="2">Pteridine-dependent deoxygenase like protein</fullName>
    </submittedName>
</protein>
<reference evidence="2" key="1">
    <citation type="submission" date="2021-02" db="EMBL/GenBank/DDBJ databases">
        <title>Genome sequence of Rhodospirillales sp. strain TMPK1 isolated from soil.</title>
        <authorList>
            <person name="Nakai R."/>
            <person name="Kusada H."/>
            <person name="Tamaki H."/>
        </authorList>
    </citation>
    <scope>NUCLEOTIDE SEQUENCE</scope>
    <source>
        <strain evidence="2">TMPK1</strain>
    </source>
</reference>
<dbReference type="InterPro" id="IPR049368">
    <property type="entry name" value="FkbO_Hyg5-like_N"/>
</dbReference>
<dbReference type="AlphaFoldDB" id="A0A8S8XAD7"/>
<dbReference type="Gene3D" id="3.30.1330.40">
    <property type="entry name" value="RutC-like"/>
    <property type="match status" value="1"/>
</dbReference>
<name>A0A8S8XAD7_9PROT</name>
<keyword evidence="3" id="KW-1185">Reference proteome</keyword>
<evidence type="ECO:0000313" key="2">
    <source>
        <dbReference type="EMBL" id="GIL38190.1"/>
    </source>
</evidence>
<sequence length="311" mass="33669">MFDVRYLSAASLPSATNLLFVAGLGSAPKPAGLACPFVPVGLDFLQGSGAYEAWITNDTVRYGSAHGFATASTDELLFAGVQIDEGGDLEAASRRAYDALFALLDDSGYPHLLRVWNHFAGITQHVGGMERYRRFTIGRHAAFEARNRAVEAAPAACAVGTEDGPLVIYLLASRNAGTPVENPRQVSAYRYPERYGPKSPTFSRAMLGTTDKVLFISGTASIVGHESQHPNDLIAQANETLANIDQLLLQAGRSESRGPLRLKTYLRDPHYLGLVRPVIDAKLRDGDKVIYVAGEICREELMLEIEGVCLS</sequence>
<organism evidence="2 3">
    <name type="scientific">Roseiterribacter gracilis</name>
    <dbReference type="NCBI Taxonomy" id="2812848"/>
    <lineage>
        <taxon>Bacteria</taxon>
        <taxon>Pseudomonadati</taxon>
        <taxon>Pseudomonadota</taxon>
        <taxon>Alphaproteobacteria</taxon>
        <taxon>Rhodospirillales</taxon>
        <taxon>Roseiterribacteraceae</taxon>
        <taxon>Roseiterribacter</taxon>
    </lineage>
</organism>
<evidence type="ECO:0000259" key="1">
    <source>
        <dbReference type="Pfam" id="PF21168"/>
    </source>
</evidence>
<accession>A0A8S8XAD7</accession>